<sequence>MATMASTLTSKPQRFALFDNSPSFHGIPLAPATLRVQPAKSGSQPSISMSASSSTPYDLQSFTFSPIKESIVSREMTRRYMMDMITYADTDVVVVGAGSAGLSCAYELSKNPSVQVAVIEQSVSPGGGAWLGGQLFSAMVVRKPAHLFLDELDIEYDEQDNYVVIKHAALFTSTIMSKLLARPNVKLFNAVAAEDLIVKGGRVGGVVTNWALVSMNHDTQSCMDPNVMEAKVVVSSCGHDGPFGATGVKRLKSIGMIDSVPGMKALDMNTAEDAIVRLTREIVPGMIVTGMEVAEIDGAPRMRPFLDSLDFPVNDRTITEELMRLLRPKLVCGKLWDRWRAPSYYKLNQGVAGGLPHSILQRMGPTFGAMMISGQKAAHLALKALGLPNALDGSYVGSIQPELILAAADSAEVADA</sequence>
<evidence type="ECO:0000256" key="3">
    <source>
        <dbReference type="ARBA" id="ARBA00022977"/>
    </source>
</evidence>
<keyword evidence="9" id="KW-1185">Reference proteome</keyword>
<evidence type="ECO:0000256" key="2">
    <source>
        <dbReference type="ARBA" id="ARBA00022723"/>
    </source>
</evidence>
<dbReference type="GO" id="GO:0052837">
    <property type="term" value="P:thiazole biosynthetic process"/>
    <property type="evidence" value="ECO:0007669"/>
    <property type="project" value="UniProtKB-UniRule"/>
</dbReference>
<reference evidence="8 9" key="1">
    <citation type="journal article" date="2019" name="Plant Biotechnol. J.">
        <title>The red bayberry genome and genetic basis of sex determination.</title>
        <authorList>
            <person name="Jia H.M."/>
            <person name="Jia H.J."/>
            <person name="Cai Q.L."/>
            <person name="Wang Y."/>
            <person name="Zhao H.B."/>
            <person name="Yang W.F."/>
            <person name="Wang G.Y."/>
            <person name="Li Y.H."/>
            <person name="Zhan D.L."/>
            <person name="Shen Y.T."/>
            <person name="Niu Q.F."/>
            <person name="Chang L."/>
            <person name="Qiu J."/>
            <person name="Zhao L."/>
            <person name="Xie H.B."/>
            <person name="Fu W.Y."/>
            <person name="Jin J."/>
            <person name="Li X.W."/>
            <person name="Jiao Y."/>
            <person name="Zhou C.C."/>
            <person name="Tu T."/>
            <person name="Chai C.Y."/>
            <person name="Gao J.L."/>
            <person name="Fan L.J."/>
            <person name="van de Weg E."/>
            <person name="Wang J.Y."/>
            <person name="Gao Z.S."/>
        </authorList>
    </citation>
    <scope>NUCLEOTIDE SEQUENCE [LARGE SCALE GENOMIC DNA]</scope>
    <source>
        <tissue evidence="8">Leaves</tissue>
    </source>
</reference>
<keyword evidence="3 7" id="KW-0784">Thiamine biosynthesis</keyword>
<comment type="cofactor">
    <cofactor evidence="7">
        <name>Fe cation</name>
        <dbReference type="ChEBI" id="CHEBI:24875"/>
    </cofactor>
    <text evidence="7">Binds 1 Fe cation per subunit.</text>
</comment>
<evidence type="ECO:0000313" key="8">
    <source>
        <dbReference type="EMBL" id="KAB1215320.1"/>
    </source>
</evidence>
<feature type="binding site" evidence="7">
    <location>
        <position position="291"/>
    </location>
    <ligand>
        <name>substrate</name>
    </ligand>
</feature>
<feature type="binding site" evidence="7">
    <location>
        <position position="239"/>
    </location>
    <ligand>
        <name>substrate</name>
    </ligand>
</feature>
<dbReference type="InterPro" id="IPR002922">
    <property type="entry name" value="Thi4_fam"/>
</dbReference>
<comment type="similarity">
    <text evidence="7">Belongs to the THI4 family.</text>
</comment>
<evidence type="ECO:0000256" key="4">
    <source>
        <dbReference type="ARBA" id="ARBA00023004"/>
    </source>
</evidence>
<dbReference type="FunFam" id="3.50.50.60:FF:000070">
    <property type="entry name" value="Thiamine thiazole synthase, chloroplastic"/>
    <property type="match status" value="1"/>
</dbReference>
<dbReference type="PANTHER" id="PTHR43422">
    <property type="entry name" value="THIAMINE THIAZOLE SYNTHASE"/>
    <property type="match status" value="1"/>
</dbReference>
<feature type="binding site" evidence="7">
    <location>
        <position position="128"/>
    </location>
    <ligand>
        <name>substrate</name>
    </ligand>
</feature>
<feature type="binding site" evidence="7">
    <location>
        <position position="100"/>
    </location>
    <ligand>
        <name>substrate</name>
    </ligand>
</feature>
<proteinExistence type="inferred from homology"/>
<organism evidence="8 9">
    <name type="scientific">Morella rubra</name>
    <name type="common">Chinese bayberry</name>
    <dbReference type="NCBI Taxonomy" id="262757"/>
    <lineage>
        <taxon>Eukaryota</taxon>
        <taxon>Viridiplantae</taxon>
        <taxon>Streptophyta</taxon>
        <taxon>Embryophyta</taxon>
        <taxon>Tracheophyta</taxon>
        <taxon>Spermatophyta</taxon>
        <taxon>Magnoliopsida</taxon>
        <taxon>eudicotyledons</taxon>
        <taxon>Gunneridae</taxon>
        <taxon>Pentapetalae</taxon>
        <taxon>rosids</taxon>
        <taxon>fabids</taxon>
        <taxon>Fagales</taxon>
        <taxon>Myricaceae</taxon>
        <taxon>Morella</taxon>
    </lineage>
</organism>
<feature type="binding site" evidence="7">
    <location>
        <begin position="120"/>
        <end position="121"/>
    </location>
    <ligand>
        <name>substrate</name>
    </ligand>
</feature>
<comment type="PTM">
    <text evidence="7">During the catalytic reaction, a sulfide is transferred from Cys-222 to a reaction intermediate, generating a dehydroalanine residue.</text>
</comment>
<dbReference type="Gene3D" id="3.50.50.60">
    <property type="entry name" value="FAD/NAD(P)-binding domain"/>
    <property type="match status" value="2"/>
</dbReference>
<dbReference type="SUPFAM" id="SSF51905">
    <property type="entry name" value="FAD/NAD(P)-binding domain"/>
    <property type="match status" value="1"/>
</dbReference>
<dbReference type="Gene3D" id="6.10.250.2840">
    <property type="match status" value="1"/>
</dbReference>
<keyword evidence="5 7" id="KW-0520">NAD</keyword>
<dbReference type="GO" id="GO:0005506">
    <property type="term" value="F:iron ion binding"/>
    <property type="evidence" value="ECO:0007669"/>
    <property type="project" value="UniProtKB-UniRule"/>
</dbReference>
<dbReference type="EMBL" id="RXIC02000022">
    <property type="protein sequence ID" value="KAB1215320.1"/>
    <property type="molecule type" value="Genomic_DNA"/>
</dbReference>
<accession>A0A6A1VXL4</accession>
<feature type="binding site" evidence="7">
    <location>
        <position position="224"/>
    </location>
    <ligand>
        <name>substrate</name>
    </ligand>
</feature>
<name>A0A6A1VXL4_9ROSI</name>
<evidence type="ECO:0000313" key="9">
    <source>
        <dbReference type="Proteomes" id="UP000516437"/>
    </source>
</evidence>
<gene>
    <name evidence="7" type="primary">THI1</name>
    <name evidence="8" type="ORF">CJ030_MR4G026748</name>
</gene>
<keyword evidence="2 7" id="KW-0479">Metal-binding</keyword>
<keyword evidence="7" id="KW-0150">Chloroplast</keyword>
<comment type="caution">
    <text evidence="8">The sequence shown here is derived from an EMBL/GenBank/DDBJ whole genome shotgun (WGS) entry which is preliminary data.</text>
</comment>
<evidence type="ECO:0000256" key="5">
    <source>
        <dbReference type="ARBA" id="ARBA00023027"/>
    </source>
</evidence>
<keyword evidence="1 7" id="KW-0808">Transferase</keyword>
<dbReference type="OrthoDB" id="410463at2759"/>
<evidence type="ECO:0000256" key="6">
    <source>
        <dbReference type="ARBA" id="ARBA00052768"/>
    </source>
</evidence>
<comment type="subcellular location">
    <subcellularLocation>
        <location evidence="7">Plastid</location>
        <location evidence="7">Chloroplast</location>
    </subcellularLocation>
</comment>
<dbReference type="Proteomes" id="UP000516437">
    <property type="component" value="Chromosome 4"/>
</dbReference>
<dbReference type="GO" id="GO:0009228">
    <property type="term" value="P:thiamine biosynthetic process"/>
    <property type="evidence" value="ECO:0007669"/>
    <property type="project" value="UniProtKB-UniRule"/>
</dbReference>
<evidence type="ECO:0000256" key="1">
    <source>
        <dbReference type="ARBA" id="ARBA00022679"/>
    </source>
</evidence>
<dbReference type="GO" id="GO:0005829">
    <property type="term" value="C:cytosol"/>
    <property type="evidence" value="ECO:0007669"/>
    <property type="project" value="UniProtKB-UniRule"/>
</dbReference>
<dbReference type="PANTHER" id="PTHR43422:SF3">
    <property type="entry name" value="THIAMINE THIAZOLE SYNTHASE"/>
    <property type="match status" value="1"/>
</dbReference>
<comment type="subunit">
    <text evidence="7">Homooctamer.</text>
</comment>
<feature type="binding site" evidence="7">
    <location>
        <begin position="362"/>
        <end position="364"/>
    </location>
    <ligand>
        <name>substrate</name>
    </ligand>
</feature>
<dbReference type="InterPro" id="IPR036188">
    <property type="entry name" value="FAD/NAD-bd_sf"/>
</dbReference>
<comment type="function">
    <text evidence="7">Involved in biosynthesis of the thiamine precursor thiazole. Catalyzes the conversion of NAD and glycine to adenosine diphosphate 5-(2-hydroxyethyl)-4-methylthiazole-2-carboxylic acid (ADT), an adenylated thiazole intermediate. The reaction includes an iron-dependent sulfide transfer from a conserved cysteine residue of the protein to a thiazole intermediate. The enzyme can only undergo a single turnover, which suggests it is a suicide enzyme. May have additional roles in adaptation to various stress conditions and in DNA damage tolerance.</text>
</comment>
<dbReference type="NCBIfam" id="TIGR00292">
    <property type="entry name" value="sulfide-dependent adenosine diphosphate thiazole synthase"/>
    <property type="match status" value="1"/>
</dbReference>
<dbReference type="AlphaFoldDB" id="A0A6A1VXL4"/>
<dbReference type="Pfam" id="PF01946">
    <property type="entry name" value="Thi4"/>
    <property type="match status" value="1"/>
</dbReference>
<protein>
    <recommendedName>
        <fullName evidence="7">Thiamine thiazole synthase, chloroplastic</fullName>
    </recommendedName>
    <alternativeName>
        <fullName evidence="7">Thiazole biosynthetic enzyme</fullName>
        <ecNumber evidence="7">2.4.2.60</ecNumber>
    </alternativeName>
</protein>
<keyword evidence="7" id="KW-0934">Plastid</keyword>
<dbReference type="InterPro" id="IPR027495">
    <property type="entry name" value="Sti35"/>
</dbReference>
<feature type="modified residue" description="2,3-didehydroalanine (Cys)" evidence="7">
    <location>
        <position position="222"/>
    </location>
</feature>
<dbReference type="GO" id="GO:0160205">
    <property type="term" value="F:cysteine-dependent adenosine diphosphate thiazole synthase activity"/>
    <property type="evidence" value="ECO:0007669"/>
    <property type="project" value="UniProtKB-EC"/>
</dbReference>
<dbReference type="HAMAP" id="MF_03158">
    <property type="entry name" value="THI4"/>
    <property type="match status" value="1"/>
</dbReference>
<dbReference type="EC" id="2.4.2.60" evidence="7"/>
<keyword evidence="4 7" id="KW-0408">Iron</keyword>
<evidence type="ECO:0000256" key="7">
    <source>
        <dbReference type="HAMAP-Rule" id="MF_03158"/>
    </source>
</evidence>
<feature type="binding site" evidence="7">
    <location>
        <position position="193"/>
    </location>
    <ligand>
        <name>substrate</name>
    </ligand>
</feature>
<dbReference type="GO" id="GO:0009570">
    <property type="term" value="C:chloroplast stroma"/>
    <property type="evidence" value="ECO:0007669"/>
    <property type="project" value="UniProtKB-UniRule"/>
</dbReference>
<comment type="catalytic activity">
    <reaction evidence="6 7">
        <text>[ADP-thiazole synthase]-L-cysteine + glycine + NAD(+) = [ADP-thiazole synthase]-dehydroalanine + ADP-5-ethyl-4-methylthiazole-2-carboxylate + nicotinamide + 3 H2O + 2 H(+)</text>
        <dbReference type="Rhea" id="RHEA:55708"/>
        <dbReference type="Rhea" id="RHEA-COMP:14264"/>
        <dbReference type="Rhea" id="RHEA-COMP:14265"/>
        <dbReference type="ChEBI" id="CHEBI:15377"/>
        <dbReference type="ChEBI" id="CHEBI:15378"/>
        <dbReference type="ChEBI" id="CHEBI:17154"/>
        <dbReference type="ChEBI" id="CHEBI:29950"/>
        <dbReference type="ChEBI" id="CHEBI:57305"/>
        <dbReference type="ChEBI" id="CHEBI:57540"/>
        <dbReference type="ChEBI" id="CHEBI:90873"/>
        <dbReference type="ChEBI" id="CHEBI:139151"/>
        <dbReference type="EC" id="2.4.2.60"/>
    </reaction>
</comment>